<gene>
    <name evidence="7" type="ORF">EZV61_05610</name>
</gene>
<feature type="transmembrane region" description="Helical" evidence="6">
    <location>
        <begin position="293"/>
        <end position="316"/>
    </location>
</feature>
<keyword evidence="8" id="KW-1185">Reference proteome</keyword>
<feature type="transmembrane region" description="Helical" evidence="6">
    <location>
        <begin position="328"/>
        <end position="349"/>
    </location>
</feature>
<keyword evidence="4 6" id="KW-1133">Transmembrane helix</keyword>
<evidence type="ECO:0000313" key="8">
    <source>
        <dbReference type="Proteomes" id="UP000292554"/>
    </source>
</evidence>
<dbReference type="RefSeq" id="WP_131414575.1">
    <property type="nucleotide sequence ID" value="NZ_SJXE01000001.1"/>
</dbReference>
<evidence type="ECO:0000256" key="3">
    <source>
        <dbReference type="ARBA" id="ARBA00022692"/>
    </source>
</evidence>
<evidence type="ECO:0000256" key="4">
    <source>
        <dbReference type="ARBA" id="ARBA00022989"/>
    </source>
</evidence>
<comment type="subcellular location">
    <subcellularLocation>
        <location evidence="1">Cell membrane</location>
        <topology evidence="1">Multi-pass membrane protein</topology>
    </subcellularLocation>
</comment>
<evidence type="ECO:0000256" key="2">
    <source>
        <dbReference type="ARBA" id="ARBA00022475"/>
    </source>
</evidence>
<keyword evidence="2" id="KW-1003">Cell membrane</keyword>
<reference evidence="7 8" key="1">
    <citation type="submission" date="2019-02" db="EMBL/GenBank/DDBJ databases">
        <title>Corallincola luteus sp. nov., a marine bacterium isolated from surface sediment of Bohai Sea in China.</title>
        <authorList>
            <person name="Ren Q."/>
        </authorList>
    </citation>
    <scope>NUCLEOTIDE SEQUENCE [LARGE SCALE GENOMIC DNA]</scope>
    <source>
        <strain evidence="7 8">DASS28</strain>
    </source>
</reference>
<feature type="transmembrane region" description="Helical" evidence="6">
    <location>
        <begin position="111"/>
        <end position="134"/>
    </location>
</feature>
<dbReference type="InterPro" id="IPR002797">
    <property type="entry name" value="Polysacc_synth"/>
</dbReference>
<feature type="transmembrane region" description="Helical" evidence="6">
    <location>
        <begin position="77"/>
        <end position="99"/>
    </location>
</feature>
<dbReference type="PANTHER" id="PTHR30250">
    <property type="entry name" value="PST FAMILY PREDICTED COLANIC ACID TRANSPORTER"/>
    <property type="match status" value="1"/>
</dbReference>
<dbReference type="InterPro" id="IPR050833">
    <property type="entry name" value="Poly_Biosynth_Transport"/>
</dbReference>
<proteinExistence type="predicted"/>
<feature type="transmembrane region" description="Helical" evidence="6">
    <location>
        <begin position="37"/>
        <end position="56"/>
    </location>
</feature>
<comment type="caution">
    <text evidence="7">The sequence shown here is derived from an EMBL/GenBank/DDBJ whole genome shotgun (WGS) entry which is preliminary data.</text>
</comment>
<accession>A0ABY2AT23</accession>
<keyword evidence="5 6" id="KW-0472">Membrane</keyword>
<evidence type="ECO:0008006" key="9">
    <source>
        <dbReference type="Google" id="ProtNLM"/>
    </source>
</evidence>
<dbReference type="Proteomes" id="UP000292554">
    <property type="component" value="Unassembled WGS sequence"/>
</dbReference>
<feature type="transmembrane region" description="Helical" evidence="6">
    <location>
        <begin position="171"/>
        <end position="191"/>
    </location>
</feature>
<feature type="transmembrane region" description="Helical" evidence="6">
    <location>
        <begin position="7"/>
        <end position="31"/>
    </location>
</feature>
<feature type="transmembrane region" description="Helical" evidence="6">
    <location>
        <begin position="356"/>
        <end position="376"/>
    </location>
</feature>
<dbReference type="Pfam" id="PF01943">
    <property type="entry name" value="Polysacc_synt"/>
    <property type="match status" value="1"/>
</dbReference>
<dbReference type="PANTHER" id="PTHR30250:SF11">
    <property type="entry name" value="O-ANTIGEN TRANSPORTER-RELATED"/>
    <property type="match status" value="1"/>
</dbReference>
<protein>
    <recommendedName>
        <fullName evidence="9">Polysaccharide biosynthesis protein</fullName>
    </recommendedName>
</protein>
<feature type="transmembrane region" description="Helical" evidence="6">
    <location>
        <begin position="141"/>
        <end position="165"/>
    </location>
</feature>
<sequence length="421" mass="47257">MKVFANVLIYSGGEFLSKLIPFLLLPIITNYLSPEEVGTYAMILSLSALLVIFVGMSQQAAISRFYYFKEKLEYSSIYNSACIASLVSACAIALVMYFFDSLIANFFELEYKWIVATLLLSFFQVLLGFVQAYFQVSKNAVAYSCIQFFSTFLSLSTAIVLIVYFSLGWQGYIFGVILGVASTVFLSNVYIYRKQSFQLRAASWTEYSEVIKYSLPLVPHNVSTWFKTNGDRFLVASLIGSAIAGVYFVNLQIASIYSICVFVLNRALQPFYYDKLKIDDRNSAGDLKKIIFFHLSALVVGFAIFIFLYDYIFSFIVNGDFILRHDLILIFMITALVQGCYLIISNFVFFAAKNQLILKASLVNLVVYGISMFALFDYLGESGVALVSLICMLHLLVHVAVTSNKAGVFNALKNIQKSKGV</sequence>
<evidence type="ECO:0000256" key="5">
    <source>
        <dbReference type="ARBA" id="ARBA00023136"/>
    </source>
</evidence>
<dbReference type="EMBL" id="SJXE01000001">
    <property type="protein sequence ID" value="TCI05427.1"/>
    <property type="molecule type" value="Genomic_DNA"/>
</dbReference>
<keyword evidence="3 6" id="KW-0812">Transmembrane</keyword>
<evidence type="ECO:0000256" key="1">
    <source>
        <dbReference type="ARBA" id="ARBA00004651"/>
    </source>
</evidence>
<name>A0ABY2AT23_9GAMM</name>
<feature type="transmembrane region" description="Helical" evidence="6">
    <location>
        <begin position="382"/>
        <end position="401"/>
    </location>
</feature>
<evidence type="ECO:0000256" key="6">
    <source>
        <dbReference type="SAM" id="Phobius"/>
    </source>
</evidence>
<evidence type="ECO:0000313" key="7">
    <source>
        <dbReference type="EMBL" id="TCI05427.1"/>
    </source>
</evidence>
<organism evidence="7 8">
    <name type="scientific">Corallincola luteus</name>
    <dbReference type="NCBI Taxonomy" id="1775177"/>
    <lineage>
        <taxon>Bacteria</taxon>
        <taxon>Pseudomonadati</taxon>
        <taxon>Pseudomonadota</taxon>
        <taxon>Gammaproteobacteria</taxon>
        <taxon>Alteromonadales</taxon>
        <taxon>Psychromonadaceae</taxon>
        <taxon>Corallincola</taxon>
    </lineage>
</organism>